<reference evidence="4" key="1">
    <citation type="submission" date="2021-04" db="EMBL/GenBank/DDBJ databases">
        <title>Genome seq and assembly of Bacillus sp.</title>
        <authorList>
            <person name="Chhetri G."/>
        </authorList>
    </citation>
    <scope>NUCLEOTIDE SEQUENCE</scope>
    <source>
        <strain evidence="4">RG28</strain>
    </source>
</reference>
<evidence type="ECO:0000259" key="2">
    <source>
        <dbReference type="Pfam" id="PF11738"/>
    </source>
</evidence>
<accession>A0A940NK31</accession>
<evidence type="ECO:0000313" key="5">
    <source>
        <dbReference type="Proteomes" id="UP000682134"/>
    </source>
</evidence>
<feature type="chain" id="PRO_5039432988" evidence="1">
    <location>
        <begin position="21"/>
        <end position="238"/>
    </location>
</feature>
<protein>
    <submittedName>
        <fullName evidence="4">DUF3298 and DUF4163 domain-containing protein</fullName>
    </submittedName>
</protein>
<dbReference type="Gene3D" id="3.30.565.40">
    <property type="entry name" value="Fervidobacterium nodosum Rt17-B1 like"/>
    <property type="match status" value="1"/>
</dbReference>
<dbReference type="InterPro" id="IPR025303">
    <property type="entry name" value="PdaC"/>
</dbReference>
<dbReference type="Proteomes" id="UP000682134">
    <property type="component" value="Unassembled WGS sequence"/>
</dbReference>
<name>A0A940NK31_9BACI</name>
<evidence type="ECO:0000313" key="4">
    <source>
        <dbReference type="EMBL" id="MBP0725637.1"/>
    </source>
</evidence>
<dbReference type="Pfam" id="PF13739">
    <property type="entry name" value="PdaC"/>
    <property type="match status" value="1"/>
</dbReference>
<sequence length="238" mass="27336">MKKIVLFILMLMLSISPFFSNEVKAKAHQTTKLSQLALTKKAVIYEKRIKNSPIFYPQIKGLANQKAQRKINATLLKEAQSANKNRLKLLEDERIAKKDWKSSLGPWRPYEYKFTYKIPYNDNNHLSVIYYQYIYTGGAHGNTKGRAINFNTSTGEVIPLSKVINGKQKVIQNYAYNILQKKYKGYTLIHSANEIALSDQDRLWVFDKSGIKLIFNEYEVAAYAAGMPEVVIPSPIYK</sequence>
<dbReference type="InterPro" id="IPR037126">
    <property type="entry name" value="PdaC/RsiV-like_sf"/>
</dbReference>
<feature type="signal peptide" evidence="1">
    <location>
        <begin position="1"/>
        <end position="20"/>
    </location>
</feature>
<evidence type="ECO:0000259" key="3">
    <source>
        <dbReference type="Pfam" id="PF13739"/>
    </source>
</evidence>
<keyword evidence="5" id="KW-1185">Reference proteome</keyword>
<evidence type="ECO:0000256" key="1">
    <source>
        <dbReference type="SAM" id="SignalP"/>
    </source>
</evidence>
<dbReference type="RefSeq" id="WP_209405419.1">
    <property type="nucleotide sequence ID" value="NZ_JAGIYQ010000006.1"/>
</dbReference>
<organism evidence="4 5">
    <name type="scientific">Gottfriedia endophytica</name>
    <dbReference type="NCBI Taxonomy" id="2820819"/>
    <lineage>
        <taxon>Bacteria</taxon>
        <taxon>Bacillati</taxon>
        <taxon>Bacillota</taxon>
        <taxon>Bacilli</taxon>
        <taxon>Bacillales</taxon>
        <taxon>Bacillaceae</taxon>
        <taxon>Gottfriedia</taxon>
    </lineage>
</organism>
<comment type="caution">
    <text evidence="4">The sequence shown here is derived from an EMBL/GenBank/DDBJ whole genome shotgun (WGS) entry which is preliminary data.</text>
</comment>
<gene>
    <name evidence="4" type="ORF">J5Y03_10690</name>
</gene>
<dbReference type="EMBL" id="JAGIYQ010000006">
    <property type="protein sequence ID" value="MBP0725637.1"/>
    <property type="molecule type" value="Genomic_DNA"/>
</dbReference>
<dbReference type="AlphaFoldDB" id="A0A940NK31"/>
<proteinExistence type="predicted"/>
<keyword evidence="1" id="KW-0732">Signal</keyword>
<dbReference type="InterPro" id="IPR021729">
    <property type="entry name" value="DUF3298"/>
</dbReference>
<feature type="domain" description="Deacetylase PdaC" evidence="3">
    <location>
        <begin position="52"/>
        <end position="143"/>
    </location>
</feature>
<dbReference type="Pfam" id="PF11738">
    <property type="entry name" value="DUF3298"/>
    <property type="match status" value="1"/>
</dbReference>
<feature type="domain" description="DUF3298" evidence="2">
    <location>
        <begin position="171"/>
        <end position="233"/>
    </location>
</feature>
<dbReference type="Gene3D" id="3.90.640.20">
    <property type="entry name" value="Heat-shock cognate protein, ATPase"/>
    <property type="match status" value="1"/>
</dbReference>